<proteinExistence type="predicted"/>
<reference evidence="1" key="1">
    <citation type="submission" date="2018-01" db="EMBL/GenBank/DDBJ databases">
        <authorList>
            <person name="Mao J.F."/>
        </authorList>
    </citation>
    <scope>NUCLEOTIDE SEQUENCE</scope>
    <source>
        <strain evidence="1">Huo1</strain>
        <tissue evidence="1">Leaf</tissue>
    </source>
</reference>
<evidence type="ECO:0000313" key="1">
    <source>
        <dbReference type="EMBL" id="KAG6387795.1"/>
    </source>
</evidence>
<evidence type="ECO:0000313" key="2">
    <source>
        <dbReference type="Proteomes" id="UP000298416"/>
    </source>
</evidence>
<gene>
    <name evidence="1" type="ORF">SASPL_152989</name>
</gene>
<dbReference type="EMBL" id="PNBA02000021">
    <property type="protein sequence ID" value="KAG6387795.1"/>
    <property type="molecule type" value="Genomic_DNA"/>
</dbReference>
<sequence length="466" mass="54036">MANHEGIHLNLKASPVKNYTGGVAADDIPDEMIHRIQSFMDARLAAQTTVLFKSWRRAWRTRPDLDFRDQDFPFPWIQFQAFARTTLQRYENRNQRINSFRLEMGTVVDHHLATELIVKAIRLGATNLTLRIRRTAGHIMYILPYEVLDSETLAGLSAHDCQIILLFGRKEVSWSNLKTLNLSHAFIYGDLFYDLISKCTSLEKIALDRNVSFPALFRAPRRLSPSCESKIKLLKLKSLQLIGLDRRDYIYRHELWPKFPCLKELEIRDVDSNNYDWTGLRICSPSLELITIYTYHNKIRNGAFDVPNIRKFKLVGNYLPQLDEFETSSSNREWKSDIHVQCYTFTASWFSSLSKLLIMLSPSRISLSVRMDSKYFPRKSVYSGDGGLPTRVENLSITGFYELCFSRFSAFLEALLQSCRPNCISVDTRFTGNVNLEALFQRLGYRPCETHDSSGDQQYLIKFQRI</sequence>
<dbReference type="InterPro" id="IPR036047">
    <property type="entry name" value="F-box-like_dom_sf"/>
</dbReference>
<comment type="caution">
    <text evidence="1">The sequence shown here is derived from an EMBL/GenBank/DDBJ whole genome shotgun (WGS) entry which is preliminary data.</text>
</comment>
<protein>
    <submittedName>
        <fullName evidence="1">Uncharacterized protein</fullName>
    </submittedName>
</protein>
<dbReference type="SUPFAM" id="SSF52047">
    <property type="entry name" value="RNI-like"/>
    <property type="match status" value="1"/>
</dbReference>
<accession>A0A8X8W408</accession>
<dbReference type="PANTHER" id="PTHR31293:SF26">
    <property type="entry name" value="(RAPE) HYPOTHETICAL PROTEIN"/>
    <property type="match status" value="1"/>
</dbReference>
<dbReference type="AlphaFoldDB" id="A0A8X8W408"/>
<organism evidence="1">
    <name type="scientific">Salvia splendens</name>
    <name type="common">Scarlet sage</name>
    <dbReference type="NCBI Taxonomy" id="180675"/>
    <lineage>
        <taxon>Eukaryota</taxon>
        <taxon>Viridiplantae</taxon>
        <taxon>Streptophyta</taxon>
        <taxon>Embryophyta</taxon>
        <taxon>Tracheophyta</taxon>
        <taxon>Spermatophyta</taxon>
        <taxon>Magnoliopsida</taxon>
        <taxon>eudicotyledons</taxon>
        <taxon>Gunneridae</taxon>
        <taxon>Pentapetalae</taxon>
        <taxon>asterids</taxon>
        <taxon>lamiids</taxon>
        <taxon>Lamiales</taxon>
        <taxon>Lamiaceae</taxon>
        <taxon>Nepetoideae</taxon>
        <taxon>Mentheae</taxon>
        <taxon>Salviinae</taxon>
        <taxon>Salvia</taxon>
        <taxon>Salvia subgen. Calosphace</taxon>
        <taxon>core Calosphace</taxon>
    </lineage>
</organism>
<dbReference type="PANTHER" id="PTHR31293">
    <property type="entry name" value="RNI-LIKE SUPERFAMILY PROTEIN"/>
    <property type="match status" value="1"/>
</dbReference>
<name>A0A8X8W408_SALSN</name>
<dbReference type="SUPFAM" id="SSF81383">
    <property type="entry name" value="F-box domain"/>
    <property type="match status" value="1"/>
</dbReference>
<dbReference type="Proteomes" id="UP000298416">
    <property type="component" value="Unassembled WGS sequence"/>
</dbReference>
<dbReference type="Gene3D" id="3.80.10.10">
    <property type="entry name" value="Ribonuclease Inhibitor"/>
    <property type="match status" value="1"/>
</dbReference>
<keyword evidence="2" id="KW-1185">Reference proteome</keyword>
<dbReference type="InterPro" id="IPR032675">
    <property type="entry name" value="LRR_dom_sf"/>
</dbReference>
<dbReference type="OrthoDB" id="883325at2759"/>
<dbReference type="InterPro" id="IPR055294">
    <property type="entry name" value="FBL60-like"/>
</dbReference>
<reference evidence="1" key="2">
    <citation type="submission" date="2020-08" db="EMBL/GenBank/DDBJ databases">
        <title>Plant Genome Project.</title>
        <authorList>
            <person name="Zhang R.-G."/>
        </authorList>
    </citation>
    <scope>NUCLEOTIDE SEQUENCE</scope>
    <source>
        <strain evidence="1">Huo1</strain>
        <tissue evidence="1">Leaf</tissue>
    </source>
</reference>